<dbReference type="Pfam" id="PF00079">
    <property type="entry name" value="Serpin"/>
    <property type="match status" value="1"/>
</dbReference>
<reference evidence="4" key="1">
    <citation type="journal article" date="2017" name="Nature">
        <title>The genome of Chenopodium quinoa.</title>
        <authorList>
            <person name="Jarvis D.E."/>
            <person name="Ho Y.S."/>
            <person name="Lightfoot D.J."/>
            <person name="Schmoeckel S.M."/>
            <person name="Li B."/>
            <person name="Borm T.J.A."/>
            <person name="Ohyanagi H."/>
            <person name="Mineta K."/>
            <person name="Michell C.T."/>
            <person name="Saber N."/>
            <person name="Kharbatia N.M."/>
            <person name="Rupper R.R."/>
            <person name="Sharp A.R."/>
            <person name="Dally N."/>
            <person name="Boughton B.A."/>
            <person name="Woo Y.H."/>
            <person name="Gao G."/>
            <person name="Schijlen E.G.W.M."/>
            <person name="Guo X."/>
            <person name="Momin A.A."/>
            <person name="Negrao S."/>
            <person name="Al-Babili S."/>
            <person name="Gehring C."/>
            <person name="Roessner U."/>
            <person name="Jung C."/>
            <person name="Murphy K."/>
            <person name="Arold S.T."/>
            <person name="Gojobori T."/>
            <person name="van der Linden C.G."/>
            <person name="van Loo E.N."/>
            <person name="Jellen E.N."/>
            <person name="Maughan P.J."/>
            <person name="Tester M."/>
        </authorList>
    </citation>
    <scope>NUCLEOTIDE SEQUENCE [LARGE SCALE GENOMIC DNA]</scope>
    <source>
        <strain evidence="4">cv. PI 614886</strain>
    </source>
</reference>
<dbReference type="Gramene" id="AUR62029107-RA">
    <property type="protein sequence ID" value="AUR62029107-RA:cds"/>
    <property type="gene ID" value="AUR62029107"/>
</dbReference>
<keyword evidence="5" id="KW-1185">Reference proteome</keyword>
<dbReference type="FunFam" id="2.10.310.10:FF:000001">
    <property type="entry name" value="Serpin family A member 1"/>
    <property type="match status" value="1"/>
</dbReference>
<accession>A0A803MGK5</accession>
<dbReference type="PROSITE" id="PS00284">
    <property type="entry name" value="SERPIN"/>
    <property type="match status" value="1"/>
</dbReference>
<dbReference type="AlphaFoldDB" id="A0A803MGK5"/>
<organism evidence="4 5">
    <name type="scientific">Chenopodium quinoa</name>
    <name type="common">Quinoa</name>
    <dbReference type="NCBI Taxonomy" id="63459"/>
    <lineage>
        <taxon>Eukaryota</taxon>
        <taxon>Viridiplantae</taxon>
        <taxon>Streptophyta</taxon>
        <taxon>Embryophyta</taxon>
        <taxon>Tracheophyta</taxon>
        <taxon>Spermatophyta</taxon>
        <taxon>Magnoliopsida</taxon>
        <taxon>eudicotyledons</taxon>
        <taxon>Gunneridae</taxon>
        <taxon>Pentapetalae</taxon>
        <taxon>Caryophyllales</taxon>
        <taxon>Chenopodiaceae</taxon>
        <taxon>Chenopodioideae</taxon>
        <taxon>Atripliceae</taxon>
        <taxon>Chenopodium</taxon>
    </lineage>
</organism>
<dbReference type="GO" id="GO:0005615">
    <property type="term" value="C:extracellular space"/>
    <property type="evidence" value="ECO:0007669"/>
    <property type="project" value="InterPro"/>
</dbReference>
<dbReference type="InterPro" id="IPR042185">
    <property type="entry name" value="Serpin_sf_2"/>
</dbReference>
<sequence length="384" mass="42493">MDLQQSISDITDVSLILTGGVLSSNEAKNKNMVMSPISLHVVLSLIAAGSSGSTRDQLLSFLKSDSPDHLNKLCSELVSLLFAYGSAIGGPKLSYANGVWVDQTLPLKHTFKQVADHLYKADSNQAIEVVADVNSWAEKHTSGLIKELLSPDSVDNQTRLILANAIYFKGSWYKKFDEFLTKEDDFYMLNGSSVKVPFMTTKKKQYIRAFNGFKVLGLPYKQGEDERRFSMYFFLPDAKDGLLALVHKLSSQPGFLNEHLPFGKVVVGDFKLPKFKISFGFEASDILKGLGLELPFMEGGLTELTDSPQGKKLYVSSINQKSFIEINEEGTEAAAATAGKMRLMCLKRYKTLDFVADHPFMFLIKENVTGAVLFSGHVVNPLES</sequence>
<dbReference type="InterPro" id="IPR023795">
    <property type="entry name" value="Serpin_CS"/>
</dbReference>
<evidence type="ECO:0000313" key="4">
    <source>
        <dbReference type="EnsemblPlants" id="AUR62029107-RA:cds"/>
    </source>
</evidence>
<dbReference type="SMART" id="SM00093">
    <property type="entry name" value="SERPIN"/>
    <property type="match status" value="1"/>
</dbReference>
<dbReference type="GO" id="GO:0004867">
    <property type="term" value="F:serine-type endopeptidase inhibitor activity"/>
    <property type="evidence" value="ECO:0007669"/>
    <property type="project" value="InterPro"/>
</dbReference>
<evidence type="ECO:0000259" key="3">
    <source>
        <dbReference type="SMART" id="SM00093"/>
    </source>
</evidence>
<reference evidence="4" key="2">
    <citation type="submission" date="2021-03" db="UniProtKB">
        <authorList>
            <consortium name="EnsemblPlants"/>
        </authorList>
    </citation>
    <scope>IDENTIFICATION</scope>
</reference>
<evidence type="ECO:0000256" key="1">
    <source>
        <dbReference type="ARBA" id="ARBA00009500"/>
    </source>
</evidence>
<dbReference type="PANTHER" id="PTHR11461">
    <property type="entry name" value="SERINE PROTEASE INHIBITOR, SERPIN"/>
    <property type="match status" value="1"/>
</dbReference>
<dbReference type="PANTHER" id="PTHR11461:SF211">
    <property type="entry name" value="GH10112P-RELATED"/>
    <property type="match status" value="1"/>
</dbReference>
<proteinExistence type="inferred from homology"/>
<dbReference type="CDD" id="cd02043">
    <property type="entry name" value="serpinP_plants"/>
    <property type="match status" value="1"/>
</dbReference>
<name>A0A803MGK5_CHEQI</name>
<dbReference type="OMA" id="IPMMHLQ"/>
<dbReference type="Gene3D" id="3.30.497.10">
    <property type="entry name" value="Antithrombin, subunit I, domain 2"/>
    <property type="match status" value="1"/>
</dbReference>
<protein>
    <recommendedName>
        <fullName evidence="3">Serpin domain-containing protein</fullName>
    </recommendedName>
</protein>
<evidence type="ECO:0000256" key="2">
    <source>
        <dbReference type="RuleBase" id="RU000411"/>
    </source>
</evidence>
<dbReference type="SUPFAM" id="SSF56574">
    <property type="entry name" value="Serpins"/>
    <property type="match status" value="1"/>
</dbReference>
<dbReference type="InterPro" id="IPR000215">
    <property type="entry name" value="Serpin_fam"/>
</dbReference>
<comment type="similarity">
    <text evidence="1 2">Belongs to the serpin family.</text>
</comment>
<dbReference type="InterPro" id="IPR036186">
    <property type="entry name" value="Serpin_sf"/>
</dbReference>
<dbReference type="Proteomes" id="UP000596660">
    <property type="component" value="Unplaced"/>
</dbReference>
<evidence type="ECO:0000313" key="5">
    <source>
        <dbReference type="Proteomes" id="UP000596660"/>
    </source>
</evidence>
<dbReference type="InterPro" id="IPR042178">
    <property type="entry name" value="Serpin_sf_1"/>
</dbReference>
<dbReference type="Gene3D" id="2.30.39.10">
    <property type="entry name" value="Alpha-1-antitrypsin, domain 1"/>
    <property type="match status" value="1"/>
</dbReference>
<dbReference type="InterPro" id="IPR023796">
    <property type="entry name" value="Serpin_dom"/>
</dbReference>
<feature type="domain" description="Serpin" evidence="3">
    <location>
        <begin position="15"/>
        <end position="381"/>
    </location>
</feature>
<dbReference type="EnsemblPlants" id="AUR62029107-RA">
    <property type="protein sequence ID" value="AUR62029107-RA:cds"/>
    <property type="gene ID" value="AUR62029107"/>
</dbReference>